<name>A0ACC1WTB4_MELAZ</name>
<proteinExistence type="predicted"/>
<accession>A0ACC1WTB4</accession>
<dbReference type="Proteomes" id="UP001164539">
    <property type="component" value="Chromosome 13"/>
</dbReference>
<organism evidence="1 2">
    <name type="scientific">Melia azedarach</name>
    <name type="common">Chinaberry tree</name>
    <dbReference type="NCBI Taxonomy" id="155640"/>
    <lineage>
        <taxon>Eukaryota</taxon>
        <taxon>Viridiplantae</taxon>
        <taxon>Streptophyta</taxon>
        <taxon>Embryophyta</taxon>
        <taxon>Tracheophyta</taxon>
        <taxon>Spermatophyta</taxon>
        <taxon>Magnoliopsida</taxon>
        <taxon>eudicotyledons</taxon>
        <taxon>Gunneridae</taxon>
        <taxon>Pentapetalae</taxon>
        <taxon>rosids</taxon>
        <taxon>malvids</taxon>
        <taxon>Sapindales</taxon>
        <taxon>Meliaceae</taxon>
        <taxon>Melia</taxon>
    </lineage>
</organism>
<sequence>MSTGAREPKACPERKASTISHSKVSDLETVLVERDQLKDVVAQKNKEIEKLRATIQFVLQYLSKAEVDTPKEIPSCSTTQEMNQAGPVTPDQVSKAAKRNKNISGVLKNSVNNEEGKQKILGKRNREASNSPPNEKSEESSNPPNKKTKTDGLLGTFVGYHDSD</sequence>
<evidence type="ECO:0000313" key="2">
    <source>
        <dbReference type="Proteomes" id="UP001164539"/>
    </source>
</evidence>
<protein>
    <submittedName>
        <fullName evidence="1">Uncharacterized protein</fullName>
    </submittedName>
</protein>
<comment type="caution">
    <text evidence="1">The sequence shown here is derived from an EMBL/GenBank/DDBJ whole genome shotgun (WGS) entry which is preliminary data.</text>
</comment>
<gene>
    <name evidence="1" type="ORF">OWV82_022502</name>
</gene>
<evidence type="ECO:0000313" key="1">
    <source>
        <dbReference type="EMBL" id="KAJ4702445.1"/>
    </source>
</evidence>
<keyword evidence="2" id="KW-1185">Reference proteome</keyword>
<reference evidence="1 2" key="1">
    <citation type="journal article" date="2023" name="Science">
        <title>Complex scaffold remodeling in plant triterpene biosynthesis.</title>
        <authorList>
            <person name="De La Pena R."/>
            <person name="Hodgson H."/>
            <person name="Liu J.C."/>
            <person name="Stephenson M.J."/>
            <person name="Martin A.C."/>
            <person name="Owen C."/>
            <person name="Harkess A."/>
            <person name="Leebens-Mack J."/>
            <person name="Jimenez L.E."/>
            <person name="Osbourn A."/>
            <person name="Sattely E.S."/>
        </authorList>
    </citation>
    <scope>NUCLEOTIDE SEQUENCE [LARGE SCALE GENOMIC DNA]</scope>
    <source>
        <strain evidence="2">cv. JPN11</strain>
        <tissue evidence="1">Leaf</tissue>
    </source>
</reference>
<dbReference type="EMBL" id="CM051406">
    <property type="protein sequence ID" value="KAJ4702445.1"/>
    <property type="molecule type" value="Genomic_DNA"/>
</dbReference>